<dbReference type="EMBL" id="JQOF01000003">
    <property type="protein sequence ID" value="KGA42585.1"/>
    <property type="molecule type" value="Genomic_DNA"/>
</dbReference>
<keyword evidence="2" id="KW-1185">Reference proteome</keyword>
<evidence type="ECO:0000313" key="1">
    <source>
        <dbReference type="EMBL" id="KGA42585.1"/>
    </source>
</evidence>
<proteinExistence type="predicted"/>
<organism evidence="1 2">
    <name type="scientific">Pectobacterium odoriferum</name>
    <dbReference type="NCBI Taxonomy" id="78398"/>
    <lineage>
        <taxon>Bacteria</taxon>
        <taxon>Pseudomonadati</taxon>
        <taxon>Pseudomonadota</taxon>
        <taxon>Gammaproteobacteria</taxon>
        <taxon>Enterobacterales</taxon>
        <taxon>Pectobacteriaceae</taxon>
        <taxon>Pectobacterium</taxon>
    </lineage>
</organism>
<name>A0ABR4VT80_9GAMM</name>
<comment type="caution">
    <text evidence="1">The sequence shown here is derived from an EMBL/GenBank/DDBJ whole genome shotgun (WGS) entry which is preliminary data.</text>
</comment>
<dbReference type="Proteomes" id="UP000029447">
    <property type="component" value="Unassembled WGS sequence"/>
</dbReference>
<sequence length="287" mass="32570">MKPELSIKIDYLKDRQNPAEVFEAMALYINAYRDFGQLLSNSIGIKSDFDFQLNDIEKSSILSKLSVIPGKIDEIFESAFYTSGEKLFRALTDIEVTETEEQVESLAATLETALAENIPQQITDPNVDRQSLSFVLEKFSTANQKIKPNESVIITSNTNQGQGCKFNTKWRFGGKPKEMFLGETESRELDDKLYVTVSVNEGNSVWSFRSLTLGRRFSGRITHKEWLERYQEGLIPAIGPKDLIEAKLTFDIYTPPKGKGQAQIRNVKVVNISNVQRYNGLQYELDT</sequence>
<protein>
    <submittedName>
        <fullName evidence="1">Uncharacterized protein</fullName>
    </submittedName>
</protein>
<evidence type="ECO:0000313" key="2">
    <source>
        <dbReference type="Proteomes" id="UP000029447"/>
    </source>
</evidence>
<gene>
    <name evidence="1" type="ORF">KU75_04990</name>
</gene>
<reference evidence="1 2" key="1">
    <citation type="submission" date="2014-08" db="EMBL/GenBank/DDBJ databases">
        <title>Genome sequences of NCPPB Pectobacterium isolates.</title>
        <authorList>
            <person name="Glover R.H."/>
            <person name="Sapp M."/>
            <person name="Elphinstone J."/>
        </authorList>
    </citation>
    <scope>NUCLEOTIDE SEQUENCE [LARGE SCALE GENOMIC DNA]</scope>
    <source>
        <strain evidence="1 2">NCPPB3841</strain>
    </source>
</reference>
<accession>A0ABR4VT80</accession>
<dbReference type="RefSeq" id="WP_044203841.1">
    <property type="nucleotide sequence ID" value="NZ_JADOXW010000038.1"/>
</dbReference>